<keyword evidence="1 3" id="KW-0689">Ribosomal protein</keyword>
<evidence type="ECO:0000256" key="4">
    <source>
        <dbReference type="SAM" id="MobiDB-lite"/>
    </source>
</evidence>
<keyword evidence="2 3" id="KW-0687">Ribonucleoprotein</keyword>
<dbReference type="GO" id="GO:0006412">
    <property type="term" value="P:translation"/>
    <property type="evidence" value="ECO:0007669"/>
    <property type="project" value="UniProtKB-UniRule"/>
</dbReference>
<protein>
    <recommendedName>
        <fullName evidence="3">Small ribosomal subunit protein eS24</fullName>
    </recommendedName>
</protein>
<accession>A8M9H7</accession>
<evidence type="ECO:0000313" key="6">
    <source>
        <dbReference type="Proteomes" id="UP000001137"/>
    </source>
</evidence>
<evidence type="ECO:0000256" key="1">
    <source>
        <dbReference type="ARBA" id="ARBA00022980"/>
    </source>
</evidence>
<organism evidence="5 6">
    <name type="scientific">Caldivirga maquilingensis (strain ATCC 700844 / DSM 13496 / JCM 10307 / IC-167)</name>
    <dbReference type="NCBI Taxonomy" id="397948"/>
    <lineage>
        <taxon>Archaea</taxon>
        <taxon>Thermoproteota</taxon>
        <taxon>Thermoprotei</taxon>
        <taxon>Thermoproteales</taxon>
        <taxon>Thermoproteaceae</taxon>
        <taxon>Caldivirga</taxon>
    </lineage>
</organism>
<evidence type="ECO:0000313" key="5">
    <source>
        <dbReference type="EMBL" id="ABW00858.1"/>
    </source>
</evidence>
<dbReference type="GO" id="GO:1990904">
    <property type="term" value="C:ribonucleoprotein complex"/>
    <property type="evidence" value="ECO:0007669"/>
    <property type="project" value="UniProtKB-KW"/>
</dbReference>
<evidence type="ECO:0000256" key="2">
    <source>
        <dbReference type="ARBA" id="ARBA00023274"/>
    </source>
</evidence>
<dbReference type="Pfam" id="PF01282">
    <property type="entry name" value="Ribosomal_S24e"/>
    <property type="match status" value="1"/>
</dbReference>
<dbReference type="STRING" id="397948.Cmaq_0004"/>
<sequence length="155" mass="17592">MHLNYWCLMSSGEEQGREQAGGGLVISPLPEGVEPGKVQVKVIEQFNNPLLQRKEVKAIVYHVGLPTPQRLQLREELAKALGSNPELTYVTHVYTQYGVGVSRIEVHVYFDKNTAELVEPLYVRLRNMPKDQAKKIRDELKSRRKSEKKPAAKGK</sequence>
<dbReference type="Gene3D" id="3.30.70.3370">
    <property type="match status" value="1"/>
</dbReference>
<dbReference type="SUPFAM" id="SSF54189">
    <property type="entry name" value="Ribosomal proteins S24e, L23 and L15e"/>
    <property type="match status" value="1"/>
</dbReference>
<name>A8M9H7_CALMQ</name>
<evidence type="ECO:0000256" key="3">
    <source>
        <dbReference type="HAMAP-Rule" id="MF_00545"/>
    </source>
</evidence>
<keyword evidence="6" id="KW-1185">Reference proteome</keyword>
<dbReference type="InterPro" id="IPR012678">
    <property type="entry name" value="Ribosomal_uL23/eL15/eS24_sf"/>
</dbReference>
<dbReference type="HOGENOM" id="CLU_107248_3_0_2"/>
<gene>
    <name evidence="3" type="primary">rps24e</name>
    <name evidence="5" type="ordered locus">Cmaq_0004</name>
</gene>
<dbReference type="InterPro" id="IPR053709">
    <property type="entry name" value="eRP_eS24_sf"/>
</dbReference>
<dbReference type="GO" id="GO:0003735">
    <property type="term" value="F:structural constituent of ribosome"/>
    <property type="evidence" value="ECO:0007669"/>
    <property type="project" value="InterPro"/>
</dbReference>
<dbReference type="HAMAP" id="MF_00545">
    <property type="entry name" value="Ribosomal_eS24"/>
    <property type="match status" value="1"/>
</dbReference>
<dbReference type="GO" id="GO:0005840">
    <property type="term" value="C:ribosome"/>
    <property type="evidence" value="ECO:0007669"/>
    <property type="project" value="UniProtKB-KW"/>
</dbReference>
<dbReference type="eggNOG" id="arCOG04182">
    <property type="taxonomic scope" value="Archaea"/>
</dbReference>
<proteinExistence type="inferred from homology"/>
<dbReference type="KEGG" id="cma:Cmaq_0004"/>
<feature type="region of interest" description="Disordered" evidence="4">
    <location>
        <begin position="133"/>
        <end position="155"/>
    </location>
</feature>
<dbReference type="InterPro" id="IPR001976">
    <property type="entry name" value="Ribosomal_eS24"/>
</dbReference>
<dbReference type="AlphaFoldDB" id="A8M9H7"/>
<feature type="compositionally biased region" description="Basic residues" evidence="4">
    <location>
        <begin position="142"/>
        <end position="155"/>
    </location>
</feature>
<dbReference type="Proteomes" id="UP000001137">
    <property type="component" value="Chromosome"/>
</dbReference>
<dbReference type="PANTHER" id="PTHR10496">
    <property type="entry name" value="40S RIBOSOMAL PROTEIN S24"/>
    <property type="match status" value="1"/>
</dbReference>
<comment type="similarity">
    <text evidence="3">Belongs to the eukaryotic ribosomal protein eS24 family.</text>
</comment>
<reference evidence="5 6" key="1">
    <citation type="submission" date="2007-10" db="EMBL/GenBank/DDBJ databases">
        <title>Complete sequence of Caldivirga maquilingensis IC-167.</title>
        <authorList>
            <consortium name="US DOE Joint Genome Institute"/>
            <person name="Copeland A."/>
            <person name="Lucas S."/>
            <person name="Lapidus A."/>
            <person name="Barry K."/>
            <person name="Glavina del Rio T."/>
            <person name="Dalin E."/>
            <person name="Tice H."/>
            <person name="Pitluck S."/>
            <person name="Saunders E."/>
            <person name="Brettin T."/>
            <person name="Bruce D."/>
            <person name="Detter J.C."/>
            <person name="Han C."/>
            <person name="Schmutz J."/>
            <person name="Larimer F."/>
            <person name="Land M."/>
            <person name="Hauser L."/>
            <person name="Kyrpides N."/>
            <person name="Ivanova N."/>
            <person name="Biddle J.F."/>
            <person name="Zhang Z."/>
            <person name="Fitz-Gibbon S.T."/>
            <person name="Lowe T.M."/>
            <person name="Saltikov C."/>
            <person name="House C.H."/>
            <person name="Richardson P."/>
        </authorList>
    </citation>
    <scope>NUCLEOTIDE SEQUENCE [LARGE SCALE GENOMIC DNA]</scope>
    <source>
        <strain evidence="6">ATCC 700844 / DSM 13496 / JCM 10307 / IC-167</strain>
    </source>
</reference>
<dbReference type="EMBL" id="CP000852">
    <property type="protein sequence ID" value="ABW00858.1"/>
    <property type="molecule type" value="Genomic_DNA"/>
</dbReference>